<protein>
    <submittedName>
        <fullName evidence="1">DNA topoisomerase III</fullName>
    </submittedName>
</protein>
<gene>
    <name evidence="1" type="ORF">Lisr_0838</name>
</gene>
<name>A0A0W0WAH4_9GAMM</name>
<evidence type="ECO:0000313" key="1">
    <source>
        <dbReference type="EMBL" id="KTD29330.1"/>
    </source>
</evidence>
<proteinExistence type="predicted"/>
<dbReference type="SUPFAM" id="SSF56712">
    <property type="entry name" value="Prokaryotic type I DNA topoisomerase"/>
    <property type="match status" value="1"/>
</dbReference>
<comment type="caution">
    <text evidence="1">The sequence shown here is derived from an EMBL/GenBank/DDBJ whole genome shotgun (WGS) entry which is preliminary data.</text>
</comment>
<organism evidence="1 2">
    <name type="scientific">Legionella israelensis</name>
    <dbReference type="NCBI Taxonomy" id="454"/>
    <lineage>
        <taxon>Bacteria</taxon>
        <taxon>Pseudomonadati</taxon>
        <taxon>Pseudomonadota</taxon>
        <taxon>Gammaproteobacteria</taxon>
        <taxon>Legionellales</taxon>
        <taxon>Legionellaceae</taxon>
        <taxon>Legionella</taxon>
    </lineage>
</organism>
<accession>A0A0W0WAH4</accession>
<dbReference type="InterPro" id="IPR023405">
    <property type="entry name" value="Topo_IA_core_domain"/>
</dbReference>
<dbReference type="GO" id="GO:0016853">
    <property type="term" value="F:isomerase activity"/>
    <property type="evidence" value="ECO:0007669"/>
    <property type="project" value="UniProtKB-KW"/>
</dbReference>
<reference evidence="1 2" key="1">
    <citation type="submission" date="2015-11" db="EMBL/GenBank/DDBJ databases">
        <title>Genomic analysis of 38 Legionella species identifies large and diverse effector repertoires.</title>
        <authorList>
            <person name="Burstein D."/>
            <person name="Amaro F."/>
            <person name="Zusman T."/>
            <person name="Lifshitz Z."/>
            <person name="Cohen O."/>
            <person name="Gilbert J.A."/>
            <person name="Pupko T."/>
            <person name="Shuman H.A."/>
            <person name="Segal G."/>
        </authorList>
    </citation>
    <scope>NUCLEOTIDE SEQUENCE [LARGE SCALE GENOMIC DNA]</scope>
    <source>
        <strain evidence="1 2">Bercovier 4</strain>
    </source>
</reference>
<dbReference type="EMBL" id="LNYH01000041">
    <property type="protein sequence ID" value="KTD29330.1"/>
    <property type="molecule type" value="Genomic_DNA"/>
</dbReference>
<evidence type="ECO:0000313" key="2">
    <source>
        <dbReference type="Proteomes" id="UP000054761"/>
    </source>
</evidence>
<sequence>MRLFICEKPSQARDIANVMDESFEKEDGRVGFLFLETTIPHLIFLPILIKTHHLNRKITRYMLTKEII</sequence>
<keyword evidence="2" id="KW-1185">Reference proteome</keyword>
<dbReference type="AlphaFoldDB" id="A0A0W0WAH4"/>
<keyword evidence="1" id="KW-0413">Isomerase</keyword>
<dbReference type="Proteomes" id="UP000054761">
    <property type="component" value="Unassembled WGS sequence"/>
</dbReference>